<sequence length="258" mass="29254">MSSPPPTMNDLKTSAQEQLEYMLTEDDDAPLLTADNEIKVEARECMKKLFTRFNSLVESLLCESKESVSNAEKLQPFQSYLADLLWACQILAKLEIMRELVSHWVEASEHILKVLQLVSLEAAMLEMKLKVIEVTTKVSEAIGYGTVILPTAKRLHMVRIWLPHVRALKPLMDSSTNDVEDVLKMDGELWQSLESAFVSIILTLPSLDQAEILSDWLGNKDIRYPDLTEAIEVWCYRSKVANKRLAYLGGTHGMARML</sequence>
<gene>
    <name evidence="1" type="ORF">RJ639_037612</name>
</gene>
<keyword evidence="2" id="KW-1185">Reference proteome</keyword>
<dbReference type="InterPro" id="IPR038920">
    <property type="entry name" value="At3g05675-like"/>
</dbReference>
<evidence type="ECO:0000313" key="2">
    <source>
        <dbReference type="Proteomes" id="UP001188597"/>
    </source>
</evidence>
<dbReference type="PANTHER" id="PTHR31060">
    <property type="entry name" value="OSJNBA0011J08.25 PROTEIN-RELATED"/>
    <property type="match status" value="1"/>
</dbReference>
<dbReference type="EMBL" id="JAVXUP010000397">
    <property type="protein sequence ID" value="KAK3028948.1"/>
    <property type="molecule type" value="Genomic_DNA"/>
</dbReference>
<accession>A0AA89B782</accession>
<protein>
    <recommendedName>
        <fullName evidence="3">BTB/POZ domain-containing protein At3g05675-like</fullName>
    </recommendedName>
</protein>
<reference evidence="1" key="1">
    <citation type="submission" date="2022-12" db="EMBL/GenBank/DDBJ databases">
        <title>Draft genome assemblies for two species of Escallonia (Escalloniales).</title>
        <authorList>
            <person name="Chanderbali A."/>
            <person name="Dervinis C."/>
            <person name="Anghel I."/>
            <person name="Soltis D."/>
            <person name="Soltis P."/>
            <person name="Zapata F."/>
        </authorList>
    </citation>
    <scope>NUCLEOTIDE SEQUENCE</scope>
    <source>
        <strain evidence="1">UCBG64.0493</strain>
        <tissue evidence="1">Leaf</tissue>
    </source>
</reference>
<name>A0AA89B782_9ASTE</name>
<evidence type="ECO:0008006" key="3">
    <source>
        <dbReference type="Google" id="ProtNLM"/>
    </source>
</evidence>
<comment type="caution">
    <text evidence="1">The sequence shown here is derived from an EMBL/GenBank/DDBJ whole genome shotgun (WGS) entry which is preliminary data.</text>
</comment>
<dbReference type="AlphaFoldDB" id="A0AA89B782"/>
<proteinExistence type="predicted"/>
<organism evidence="1 2">
    <name type="scientific">Escallonia herrerae</name>
    <dbReference type="NCBI Taxonomy" id="1293975"/>
    <lineage>
        <taxon>Eukaryota</taxon>
        <taxon>Viridiplantae</taxon>
        <taxon>Streptophyta</taxon>
        <taxon>Embryophyta</taxon>
        <taxon>Tracheophyta</taxon>
        <taxon>Spermatophyta</taxon>
        <taxon>Magnoliopsida</taxon>
        <taxon>eudicotyledons</taxon>
        <taxon>Gunneridae</taxon>
        <taxon>Pentapetalae</taxon>
        <taxon>asterids</taxon>
        <taxon>campanulids</taxon>
        <taxon>Escalloniales</taxon>
        <taxon>Escalloniaceae</taxon>
        <taxon>Escallonia</taxon>
    </lineage>
</organism>
<dbReference type="Proteomes" id="UP001188597">
    <property type="component" value="Unassembled WGS sequence"/>
</dbReference>
<dbReference type="PANTHER" id="PTHR31060:SF30">
    <property type="entry name" value="OS07G0668800 PROTEIN"/>
    <property type="match status" value="1"/>
</dbReference>
<evidence type="ECO:0000313" key="1">
    <source>
        <dbReference type="EMBL" id="KAK3028948.1"/>
    </source>
</evidence>